<protein>
    <recommendedName>
        <fullName evidence="10">Cation/H+ exchanger transmembrane domain-containing protein</fullName>
    </recommendedName>
</protein>
<reference evidence="11" key="1">
    <citation type="journal article" date="2023" name="Mol. Biol. Evol.">
        <title>Third-Generation Sequencing Reveals the Adaptive Role of the Epigenome in Three Deep-Sea Polychaetes.</title>
        <authorList>
            <person name="Perez M."/>
            <person name="Aroh O."/>
            <person name="Sun Y."/>
            <person name="Lan Y."/>
            <person name="Juniper S.K."/>
            <person name="Young C.R."/>
            <person name="Angers B."/>
            <person name="Qian P.Y."/>
        </authorList>
    </citation>
    <scope>NUCLEOTIDE SEQUENCE</scope>
    <source>
        <strain evidence="11">P08H-3</strain>
    </source>
</reference>
<accession>A0AAD9JZR8</accession>
<dbReference type="GO" id="GO:0005886">
    <property type="term" value="C:plasma membrane"/>
    <property type="evidence" value="ECO:0007669"/>
    <property type="project" value="TreeGrafter"/>
</dbReference>
<evidence type="ECO:0000256" key="2">
    <source>
        <dbReference type="ARBA" id="ARBA00022448"/>
    </source>
</evidence>
<sequence length="157" mass="17528">MLIGVIIGIVLYAANLRHFSIDAHLFFFYMIPPIILDAGFFIPNRTFFDNIGTILLYAIVGTILNTFLLGFSLWGVSLTSAMPFRLDVMQILTFAALMSAVDPMSVLAIFDDAHVTECLYIIVFGESLVNNGIAVVCCMNMSFSYDKQYLPVVRNLH</sequence>
<keyword evidence="6" id="KW-0406">Ion transport</keyword>
<dbReference type="GO" id="GO:0098719">
    <property type="term" value="P:sodium ion import across plasma membrane"/>
    <property type="evidence" value="ECO:0007669"/>
    <property type="project" value="TreeGrafter"/>
</dbReference>
<evidence type="ECO:0000256" key="4">
    <source>
        <dbReference type="ARBA" id="ARBA00022989"/>
    </source>
</evidence>
<comment type="caution">
    <text evidence="11">The sequence shown here is derived from an EMBL/GenBank/DDBJ whole genome shotgun (WGS) entry which is preliminary data.</text>
</comment>
<evidence type="ECO:0000256" key="7">
    <source>
        <dbReference type="ARBA" id="ARBA00023136"/>
    </source>
</evidence>
<feature type="transmembrane region" description="Helical" evidence="9">
    <location>
        <begin position="119"/>
        <end position="143"/>
    </location>
</feature>
<name>A0AAD9JZR8_9ANNE</name>
<feature type="transmembrane region" description="Helical" evidence="9">
    <location>
        <begin position="23"/>
        <end position="42"/>
    </location>
</feature>
<evidence type="ECO:0000259" key="10">
    <source>
        <dbReference type="Pfam" id="PF00999"/>
    </source>
</evidence>
<dbReference type="Proteomes" id="UP001208570">
    <property type="component" value="Unassembled WGS sequence"/>
</dbReference>
<evidence type="ECO:0000256" key="3">
    <source>
        <dbReference type="ARBA" id="ARBA00022692"/>
    </source>
</evidence>
<keyword evidence="2" id="KW-0813">Transport</keyword>
<evidence type="ECO:0000256" key="8">
    <source>
        <dbReference type="ARBA" id="ARBA00023201"/>
    </source>
</evidence>
<dbReference type="InterPro" id="IPR004709">
    <property type="entry name" value="NaH_exchanger"/>
</dbReference>
<evidence type="ECO:0000313" key="12">
    <source>
        <dbReference type="Proteomes" id="UP001208570"/>
    </source>
</evidence>
<keyword evidence="7 9" id="KW-0472">Membrane</keyword>
<feature type="transmembrane region" description="Helical" evidence="9">
    <location>
        <begin position="88"/>
        <end position="110"/>
    </location>
</feature>
<dbReference type="EMBL" id="JAODUP010000101">
    <property type="protein sequence ID" value="KAK2162259.1"/>
    <property type="molecule type" value="Genomic_DNA"/>
</dbReference>
<dbReference type="PANTHER" id="PTHR10110">
    <property type="entry name" value="SODIUM/HYDROGEN EXCHANGER"/>
    <property type="match status" value="1"/>
</dbReference>
<organism evidence="11 12">
    <name type="scientific">Paralvinella palmiformis</name>
    <dbReference type="NCBI Taxonomy" id="53620"/>
    <lineage>
        <taxon>Eukaryota</taxon>
        <taxon>Metazoa</taxon>
        <taxon>Spiralia</taxon>
        <taxon>Lophotrochozoa</taxon>
        <taxon>Annelida</taxon>
        <taxon>Polychaeta</taxon>
        <taxon>Sedentaria</taxon>
        <taxon>Canalipalpata</taxon>
        <taxon>Terebellida</taxon>
        <taxon>Terebelliformia</taxon>
        <taxon>Alvinellidae</taxon>
        <taxon>Paralvinella</taxon>
    </lineage>
</organism>
<dbReference type="GO" id="GO:0015386">
    <property type="term" value="F:potassium:proton antiporter activity"/>
    <property type="evidence" value="ECO:0007669"/>
    <property type="project" value="TreeGrafter"/>
</dbReference>
<proteinExistence type="predicted"/>
<dbReference type="InterPro" id="IPR006153">
    <property type="entry name" value="Cation/H_exchanger_TM"/>
</dbReference>
<dbReference type="GO" id="GO:0051453">
    <property type="term" value="P:regulation of intracellular pH"/>
    <property type="evidence" value="ECO:0007669"/>
    <property type="project" value="TreeGrafter"/>
</dbReference>
<dbReference type="PRINTS" id="PR01084">
    <property type="entry name" value="NAHEXCHNGR"/>
</dbReference>
<gene>
    <name evidence="11" type="ORF">LSH36_101g05069</name>
</gene>
<dbReference type="PANTHER" id="PTHR10110:SF98">
    <property type="entry name" value="SODIUM_HYDROGEN EXCHANGER"/>
    <property type="match status" value="1"/>
</dbReference>
<dbReference type="InterPro" id="IPR018422">
    <property type="entry name" value="Cation/H_exchanger_CPA1"/>
</dbReference>
<evidence type="ECO:0000256" key="6">
    <source>
        <dbReference type="ARBA" id="ARBA00023065"/>
    </source>
</evidence>
<feature type="transmembrane region" description="Helical" evidence="9">
    <location>
        <begin position="54"/>
        <end position="76"/>
    </location>
</feature>
<dbReference type="GO" id="GO:0015385">
    <property type="term" value="F:sodium:proton antiporter activity"/>
    <property type="evidence" value="ECO:0007669"/>
    <property type="project" value="InterPro"/>
</dbReference>
<dbReference type="Gene3D" id="6.10.140.1330">
    <property type="match status" value="1"/>
</dbReference>
<keyword evidence="5" id="KW-0915">Sodium</keyword>
<comment type="subcellular location">
    <subcellularLocation>
        <location evidence="1">Membrane</location>
        <topology evidence="1">Multi-pass membrane protein</topology>
    </subcellularLocation>
</comment>
<evidence type="ECO:0000256" key="5">
    <source>
        <dbReference type="ARBA" id="ARBA00023053"/>
    </source>
</evidence>
<keyword evidence="4 9" id="KW-1133">Transmembrane helix</keyword>
<keyword evidence="12" id="KW-1185">Reference proteome</keyword>
<dbReference type="Pfam" id="PF00999">
    <property type="entry name" value="Na_H_Exchanger"/>
    <property type="match status" value="1"/>
</dbReference>
<evidence type="ECO:0000256" key="1">
    <source>
        <dbReference type="ARBA" id="ARBA00004141"/>
    </source>
</evidence>
<evidence type="ECO:0000256" key="9">
    <source>
        <dbReference type="SAM" id="Phobius"/>
    </source>
</evidence>
<feature type="domain" description="Cation/H+ exchanger transmembrane" evidence="10">
    <location>
        <begin position="1"/>
        <end position="136"/>
    </location>
</feature>
<evidence type="ECO:0000313" key="11">
    <source>
        <dbReference type="EMBL" id="KAK2162259.1"/>
    </source>
</evidence>
<dbReference type="AlphaFoldDB" id="A0AAD9JZR8"/>
<keyword evidence="8" id="KW-0739">Sodium transport</keyword>
<keyword evidence="3 9" id="KW-0812">Transmembrane</keyword>